<name>Q22WB5_TETTS</name>
<dbReference type="eggNOG" id="KOG0706">
    <property type="taxonomic scope" value="Eukaryota"/>
</dbReference>
<keyword evidence="3 5" id="KW-0863">Zinc-finger</keyword>
<dbReference type="InterPro" id="IPR037278">
    <property type="entry name" value="ARFGAP/RecO"/>
</dbReference>
<dbReference type="GO" id="GO:0000139">
    <property type="term" value="C:Golgi membrane"/>
    <property type="evidence" value="ECO:0007669"/>
    <property type="project" value="GOC"/>
</dbReference>
<dbReference type="AlphaFoldDB" id="Q22WB5"/>
<keyword evidence="4" id="KW-0862">Zinc</keyword>
<evidence type="ECO:0000256" key="2">
    <source>
        <dbReference type="ARBA" id="ARBA00022723"/>
    </source>
</evidence>
<evidence type="ECO:0000256" key="5">
    <source>
        <dbReference type="PROSITE-ProRule" id="PRU00288"/>
    </source>
</evidence>
<feature type="compositionally biased region" description="Basic and acidic residues" evidence="6">
    <location>
        <begin position="160"/>
        <end position="183"/>
    </location>
</feature>
<gene>
    <name evidence="8" type="ORF">TTHERM_00158190</name>
</gene>
<organism evidence="8 9">
    <name type="scientific">Tetrahymena thermophila (strain SB210)</name>
    <dbReference type="NCBI Taxonomy" id="312017"/>
    <lineage>
        <taxon>Eukaryota</taxon>
        <taxon>Sar</taxon>
        <taxon>Alveolata</taxon>
        <taxon>Ciliophora</taxon>
        <taxon>Intramacronucleata</taxon>
        <taxon>Oligohymenophorea</taxon>
        <taxon>Hymenostomatida</taxon>
        <taxon>Tetrahymenina</taxon>
        <taxon>Tetrahymenidae</taxon>
        <taxon>Tetrahymena</taxon>
    </lineage>
</organism>
<evidence type="ECO:0000256" key="6">
    <source>
        <dbReference type="SAM" id="MobiDB-lite"/>
    </source>
</evidence>
<keyword evidence="9" id="KW-1185">Reference proteome</keyword>
<dbReference type="InterPro" id="IPR001164">
    <property type="entry name" value="ArfGAP_dom"/>
</dbReference>
<dbReference type="GO" id="GO:0005096">
    <property type="term" value="F:GTPase activator activity"/>
    <property type="evidence" value="ECO:0007669"/>
    <property type="project" value="UniProtKB-KW"/>
</dbReference>
<dbReference type="FunCoup" id="Q22WB5">
    <property type="interactions" value="27"/>
</dbReference>
<dbReference type="OrthoDB" id="294760at2759"/>
<keyword evidence="1" id="KW-0343">GTPase activation</keyword>
<dbReference type="GO" id="GO:0048205">
    <property type="term" value="P:COPI coating of Golgi vesicle"/>
    <property type="evidence" value="ECO:0007669"/>
    <property type="project" value="TreeGrafter"/>
</dbReference>
<dbReference type="CDD" id="cd08831">
    <property type="entry name" value="ArfGap_ArfGap2_3_like"/>
    <property type="match status" value="1"/>
</dbReference>
<dbReference type="GO" id="GO:0008270">
    <property type="term" value="F:zinc ion binding"/>
    <property type="evidence" value="ECO:0007669"/>
    <property type="project" value="UniProtKB-KW"/>
</dbReference>
<dbReference type="PANTHER" id="PTHR45686:SF4">
    <property type="entry name" value="ADP-RIBOSYLATION FACTOR GTPASE ACTIVATING PROTEIN 3, ISOFORM H"/>
    <property type="match status" value="1"/>
</dbReference>
<dbReference type="PANTHER" id="PTHR45686">
    <property type="entry name" value="ADP-RIBOSYLATION FACTOR GTPASE ACTIVATING PROTEIN 3, ISOFORM H-RELATED"/>
    <property type="match status" value="1"/>
</dbReference>
<evidence type="ECO:0000256" key="1">
    <source>
        <dbReference type="ARBA" id="ARBA00022468"/>
    </source>
</evidence>
<reference evidence="9" key="1">
    <citation type="journal article" date="2006" name="PLoS Biol.">
        <title>Macronuclear genome sequence of the ciliate Tetrahymena thermophila, a model eukaryote.</title>
        <authorList>
            <person name="Eisen J.A."/>
            <person name="Coyne R.S."/>
            <person name="Wu M."/>
            <person name="Wu D."/>
            <person name="Thiagarajan M."/>
            <person name="Wortman J.R."/>
            <person name="Badger J.H."/>
            <person name="Ren Q."/>
            <person name="Amedeo P."/>
            <person name="Jones K.M."/>
            <person name="Tallon L.J."/>
            <person name="Delcher A.L."/>
            <person name="Salzberg S.L."/>
            <person name="Silva J.C."/>
            <person name="Haas B.J."/>
            <person name="Majoros W.H."/>
            <person name="Farzad M."/>
            <person name="Carlton J.M."/>
            <person name="Smith R.K. Jr."/>
            <person name="Garg J."/>
            <person name="Pearlman R.E."/>
            <person name="Karrer K.M."/>
            <person name="Sun L."/>
            <person name="Manning G."/>
            <person name="Elde N.C."/>
            <person name="Turkewitz A.P."/>
            <person name="Asai D.J."/>
            <person name="Wilkes D.E."/>
            <person name="Wang Y."/>
            <person name="Cai H."/>
            <person name="Collins K."/>
            <person name="Stewart B.A."/>
            <person name="Lee S.R."/>
            <person name="Wilamowska K."/>
            <person name="Weinberg Z."/>
            <person name="Ruzzo W.L."/>
            <person name="Wloga D."/>
            <person name="Gaertig J."/>
            <person name="Frankel J."/>
            <person name="Tsao C.-C."/>
            <person name="Gorovsky M.A."/>
            <person name="Keeling P.J."/>
            <person name="Waller R.F."/>
            <person name="Patron N.J."/>
            <person name="Cherry J.M."/>
            <person name="Stover N.A."/>
            <person name="Krieger C.J."/>
            <person name="del Toro C."/>
            <person name="Ryder H.F."/>
            <person name="Williamson S.C."/>
            <person name="Barbeau R.A."/>
            <person name="Hamilton E.P."/>
            <person name="Orias E."/>
        </authorList>
    </citation>
    <scope>NUCLEOTIDE SEQUENCE [LARGE SCALE GENOMIC DNA]</scope>
    <source>
        <strain evidence="9">SB210</strain>
    </source>
</reference>
<evidence type="ECO:0000256" key="3">
    <source>
        <dbReference type="ARBA" id="ARBA00022771"/>
    </source>
</evidence>
<evidence type="ECO:0000313" key="9">
    <source>
        <dbReference type="Proteomes" id="UP000009168"/>
    </source>
</evidence>
<dbReference type="RefSeq" id="XP_001009747.2">
    <property type="nucleotide sequence ID" value="XM_001009747.3"/>
</dbReference>
<protein>
    <submittedName>
        <fullName evidence="8">ARF GTPase activator</fullName>
    </submittedName>
</protein>
<evidence type="ECO:0000313" key="8">
    <source>
        <dbReference type="EMBL" id="EAR89502.2"/>
    </source>
</evidence>
<dbReference type="PRINTS" id="PR00405">
    <property type="entry name" value="REVINTRACTNG"/>
</dbReference>
<feature type="compositionally biased region" description="Basic and acidic residues" evidence="6">
    <location>
        <begin position="257"/>
        <end position="267"/>
    </location>
</feature>
<evidence type="ECO:0000256" key="4">
    <source>
        <dbReference type="ARBA" id="ARBA00022833"/>
    </source>
</evidence>
<evidence type="ECO:0000259" key="7">
    <source>
        <dbReference type="PROSITE" id="PS50115"/>
    </source>
</evidence>
<dbReference type="STRING" id="312017.Q22WB5"/>
<dbReference type="SMART" id="SM00105">
    <property type="entry name" value="ArfGap"/>
    <property type="match status" value="1"/>
</dbReference>
<dbReference type="Pfam" id="PF01412">
    <property type="entry name" value="ArfGap"/>
    <property type="match status" value="1"/>
</dbReference>
<sequence length="380" mass="43615">MTEPMIDPEERDQIFLDLKKNPANNRCADCNRKNPNWASCYFGILICYDCSARHRSYTPTYSFVRSIDLDQWNRKQILCMQNGGNDKALEFFKKNGLISDSNKNCDYKSNVAQRYKNDLVKKVEGIMAKNAPAQTKTNQASSSASEQKNPLDDIFGNIASKKEPEVAEQKKVEPEEQKVEQKQEVVNNNIHNVGQVIEKKVVFTSKKDGKTTKKGVKAQKVDDFDFDSLVIDDGSSAAKKESPKKSNQAYDFKLYEEEQEEKQKREQQQQQNSSSTNYSSFGNDQKEAQDKLNKLKQNNNVKAISSDFFKHQDQNSNENFQKFNGAKSISSRAFYGEEEIPDDDQQGSDKLETVKNMIFKAKDNLDVLKNKAKDYFNNWR</sequence>
<dbReference type="Proteomes" id="UP000009168">
    <property type="component" value="Unassembled WGS sequence"/>
</dbReference>
<feature type="domain" description="Arf-GAP" evidence="7">
    <location>
        <begin position="12"/>
        <end position="116"/>
    </location>
</feature>
<feature type="compositionally biased region" description="Polar residues" evidence="6">
    <location>
        <begin position="132"/>
        <end position="148"/>
    </location>
</feature>
<dbReference type="SUPFAM" id="SSF57863">
    <property type="entry name" value="ArfGap/RecO-like zinc finger"/>
    <property type="match status" value="1"/>
</dbReference>
<accession>Q22WB5</accession>
<dbReference type="Gene3D" id="1.10.220.150">
    <property type="entry name" value="Arf GTPase activating protein"/>
    <property type="match status" value="1"/>
</dbReference>
<dbReference type="InterPro" id="IPR038508">
    <property type="entry name" value="ArfGAP_dom_sf"/>
</dbReference>
<dbReference type="InParanoid" id="Q22WB5"/>
<keyword evidence="2" id="KW-0479">Metal-binding</keyword>
<proteinExistence type="predicted"/>
<dbReference type="PROSITE" id="PS50115">
    <property type="entry name" value="ARFGAP"/>
    <property type="match status" value="1"/>
</dbReference>
<feature type="compositionally biased region" description="Polar residues" evidence="6">
    <location>
        <begin position="272"/>
        <end position="283"/>
    </location>
</feature>
<feature type="region of interest" description="Disordered" evidence="6">
    <location>
        <begin position="130"/>
        <end position="186"/>
    </location>
</feature>
<dbReference type="EMBL" id="GG662820">
    <property type="protein sequence ID" value="EAR89502.2"/>
    <property type="molecule type" value="Genomic_DNA"/>
</dbReference>
<dbReference type="GeneID" id="7835215"/>
<dbReference type="KEGG" id="tet:TTHERM_00158190"/>
<dbReference type="OMA" id="QAQHDMS"/>
<feature type="region of interest" description="Disordered" evidence="6">
    <location>
        <begin position="257"/>
        <end position="289"/>
    </location>
</feature>
<dbReference type="HOGENOM" id="CLU_728623_0_0_1"/>